<name>A0ABV7FDU4_9GAMM</name>
<keyword evidence="4 8" id="KW-0732">Signal</keyword>
<feature type="signal peptide" evidence="8">
    <location>
        <begin position="1"/>
        <end position="32"/>
    </location>
</feature>
<dbReference type="InterPro" id="IPR000801">
    <property type="entry name" value="Esterase-like"/>
</dbReference>
<comment type="caution">
    <text evidence="9">The sequence shown here is derived from an EMBL/GenBank/DDBJ whole genome shotgun (WGS) entry which is preliminary data.</text>
</comment>
<dbReference type="PANTHER" id="PTHR38050:SF2">
    <property type="entry name" value="FERULOYL ESTERASE C-RELATED"/>
    <property type="match status" value="1"/>
</dbReference>
<keyword evidence="2" id="KW-0964">Secreted</keyword>
<evidence type="ECO:0000256" key="4">
    <source>
        <dbReference type="ARBA" id="ARBA00022729"/>
    </source>
</evidence>
<accession>A0ABV7FDU4</accession>
<organism evidence="9 10">
    <name type="scientific">Cellvibrio fontiphilus</name>
    <dbReference type="NCBI Taxonomy" id="1815559"/>
    <lineage>
        <taxon>Bacteria</taxon>
        <taxon>Pseudomonadati</taxon>
        <taxon>Pseudomonadota</taxon>
        <taxon>Gammaproteobacteria</taxon>
        <taxon>Cellvibrionales</taxon>
        <taxon>Cellvibrionaceae</taxon>
        <taxon>Cellvibrio</taxon>
    </lineage>
</organism>
<evidence type="ECO:0000313" key="9">
    <source>
        <dbReference type="EMBL" id="MFC3115781.1"/>
    </source>
</evidence>
<dbReference type="GO" id="GO:0016787">
    <property type="term" value="F:hydrolase activity"/>
    <property type="evidence" value="ECO:0007669"/>
    <property type="project" value="UniProtKB-KW"/>
</dbReference>
<sequence>MNTLSASMNSLRCCIAALCAVFCLWSAPLVVAKSDDGDATLRERIKQRVAERRAERQPEQMDSSTAERIQKPGDYVRSLKQDGLTRRYRIYVPKTYQTSKPAPLVLAFHGGGGDMDYMARDEYYGLLSKAEAEGFVVVFPNGYSKFKSGNFATWNAGSCCADARDKNMNDVEFVREIISRVTRELNINRQMIFATGMSNGGMMSYRLACEMADTFAAIAAVAGTDGTLNCQPSKPISVLHIHAKNDDRVLFTGGAGKKFRDESKVTDFVSVPDTIAKWVKLNHCSSTPQPVFTKPGAYCEQYSRCRAGVAVQLCVTDTGGHSWPGGTKPRGSEPPSTAISANDVMWDFFIATSKK</sequence>
<keyword evidence="5 9" id="KW-0378">Hydrolase</keyword>
<protein>
    <submittedName>
        <fullName evidence="9">Alpha/beta hydrolase family esterase</fullName>
    </submittedName>
</protein>
<dbReference type="EMBL" id="JBHRTF010000004">
    <property type="protein sequence ID" value="MFC3115781.1"/>
    <property type="molecule type" value="Genomic_DNA"/>
</dbReference>
<reference evidence="10" key="1">
    <citation type="journal article" date="2019" name="Int. J. Syst. Evol. Microbiol.">
        <title>The Global Catalogue of Microorganisms (GCM) 10K type strain sequencing project: providing services to taxonomists for standard genome sequencing and annotation.</title>
        <authorList>
            <consortium name="The Broad Institute Genomics Platform"/>
            <consortium name="The Broad Institute Genome Sequencing Center for Infectious Disease"/>
            <person name="Wu L."/>
            <person name="Ma J."/>
        </authorList>
    </citation>
    <scope>NUCLEOTIDE SEQUENCE [LARGE SCALE GENOMIC DNA]</scope>
    <source>
        <strain evidence="10">KCTC 52237</strain>
    </source>
</reference>
<dbReference type="InterPro" id="IPR029058">
    <property type="entry name" value="AB_hydrolase_fold"/>
</dbReference>
<evidence type="ECO:0000256" key="3">
    <source>
        <dbReference type="ARBA" id="ARBA00022651"/>
    </source>
</evidence>
<keyword evidence="7" id="KW-0624">Polysaccharide degradation</keyword>
<proteinExistence type="predicted"/>
<dbReference type="RefSeq" id="WP_378118430.1">
    <property type="nucleotide sequence ID" value="NZ_JBHRTF010000004.1"/>
</dbReference>
<evidence type="ECO:0000256" key="1">
    <source>
        <dbReference type="ARBA" id="ARBA00004613"/>
    </source>
</evidence>
<keyword evidence="10" id="KW-1185">Reference proteome</keyword>
<evidence type="ECO:0000256" key="5">
    <source>
        <dbReference type="ARBA" id="ARBA00022801"/>
    </source>
</evidence>
<dbReference type="SUPFAM" id="SSF53474">
    <property type="entry name" value="alpha/beta-Hydrolases"/>
    <property type="match status" value="1"/>
</dbReference>
<gene>
    <name evidence="9" type="ORF">ACFODX_09455</name>
</gene>
<dbReference type="PANTHER" id="PTHR38050">
    <property type="match status" value="1"/>
</dbReference>
<dbReference type="InterPro" id="IPR043595">
    <property type="entry name" value="FaeB/C/D"/>
</dbReference>
<dbReference type="Pfam" id="PF00756">
    <property type="entry name" value="Esterase"/>
    <property type="match status" value="1"/>
</dbReference>
<evidence type="ECO:0000256" key="6">
    <source>
        <dbReference type="ARBA" id="ARBA00023277"/>
    </source>
</evidence>
<evidence type="ECO:0000256" key="2">
    <source>
        <dbReference type="ARBA" id="ARBA00022525"/>
    </source>
</evidence>
<keyword evidence="6" id="KW-0119">Carbohydrate metabolism</keyword>
<feature type="chain" id="PRO_5047538686" evidence="8">
    <location>
        <begin position="33"/>
        <end position="355"/>
    </location>
</feature>
<evidence type="ECO:0000256" key="7">
    <source>
        <dbReference type="ARBA" id="ARBA00023326"/>
    </source>
</evidence>
<keyword evidence="3" id="KW-0858">Xylan degradation</keyword>
<dbReference type="Proteomes" id="UP001595555">
    <property type="component" value="Unassembled WGS sequence"/>
</dbReference>
<comment type="subcellular location">
    <subcellularLocation>
        <location evidence="1">Secreted</location>
    </subcellularLocation>
</comment>
<dbReference type="Gene3D" id="3.40.50.1820">
    <property type="entry name" value="alpha/beta hydrolase"/>
    <property type="match status" value="1"/>
</dbReference>
<evidence type="ECO:0000256" key="8">
    <source>
        <dbReference type="SAM" id="SignalP"/>
    </source>
</evidence>
<evidence type="ECO:0000313" key="10">
    <source>
        <dbReference type="Proteomes" id="UP001595555"/>
    </source>
</evidence>